<name>A0A316CTE0_PSESE</name>
<keyword evidence="1" id="KW-0732">Signal</keyword>
<feature type="chain" id="PRO_5016256345" evidence="1">
    <location>
        <begin position="23"/>
        <end position="267"/>
    </location>
</feature>
<sequence>MKTISASTLACLVIFNAGHALAASSKWVEAQGGKVRLVTTGKPDAQGRLEGILDIHLDEGWKTYWRDPGDAGVPPSLEVSASTNVTSAQLRFPAPQRHDDGYAIWAGYNHSVALPVIFHVAKPDEPAKISADVFLGICESICIPVSAKLTLDPAENADDSADAAAVTTAMRALPLPASPDFDVALVSDDTKTALLDAKLPSGASSADLFIAGGDGYVFATPRKIEKDGKTQFSVEILDRPAAKPVGGGLHYTLVTDKGAVSGMLPYL</sequence>
<accession>A0A316CTE0</accession>
<dbReference type="Proteomes" id="UP000245396">
    <property type="component" value="Unassembled WGS sequence"/>
</dbReference>
<feature type="domain" description="Thiol:disulfide interchange protein DsbD N-terminal" evidence="2">
    <location>
        <begin position="50"/>
        <end position="151"/>
    </location>
</feature>
<feature type="signal peptide" evidence="1">
    <location>
        <begin position="1"/>
        <end position="22"/>
    </location>
</feature>
<protein>
    <submittedName>
        <fullName evidence="3">DsbC/DsbD-like thiol-disulfide interchange protein</fullName>
    </submittedName>
</protein>
<evidence type="ECO:0000313" key="4">
    <source>
        <dbReference type="Proteomes" id="UP000245396"/>
    </source>
</evidence>
<evidence type="ECO:0000313" key="3">
    <source>
        <dbReference type="EMBL" id="PWJ85414.1"/>
    </source>
</evidence>
<dbReference type="OrthoDB" id="9811036at2"/>
<evidence type="ECO:0000256" key="1">
    <source>
        <dbReference type="SAM" id="SignalP"/>
    </source>
</evidence>
<dbReference type="STRING" id="1192868.GCA_000304395_00040"/>
<proteinExistence type="predicted"/>
<gene>
    <name evidence="3" type="ORF">C7441_103272</name>
</gene>
<organism evidence="3 4">
    <name type="scientific">Pseudaminobacter salicylatoxidans</name>
    <dbReference type="NCBI Taxonomy" id="93369"/>
    <lineage>
        <taxon>Bacteria</taxon>
        <taxon>Pseudomonadati</taxon>
        <taxon>Pseudomonadota</taxon>
        <taxon>Alphaproteobacteria</taxon>
        <taxon>Hyphomicrobiales</taxon>
        <taxon>Phyllobacteriaceae</taxon>
        <taxon>Pseudaminobacter</taxon>
    </lineage>
</organism>
<dbReference type="EMBL" id="QGGG01000003">
    <property type="protein sequence ID" value="PWJ85414.1"/>
    <property type="molecule type" value="Genomic_DNA"/>
</dbReference>
<dbReference type="InterPro" id="IPR028250">
    <property type="entry name" value="DsbDN"/>
</dbReference>
<comment type="caution">
    <text evidence="3">The sequence shown here is derived from an EMBL/GenBank/DDBJ whole genome shotgun (WGS) entry which is preliminary data.</text>
</comment>
<reference evidence="3 4" key="1">
    <citation type="submission" date="2018-05" db="EMBL/GenBank/DDBJ databases">
        <title>Genomic Encyclopedia of Type Strains, Phase IV (KMG-IV): sequencing the most valuable type-strain genomes for metagenomic binning, comparative biology and taxonomic classification.</title>
        <authorList>
            <person name="Goeker M."/>
        </authorList>
    </citation>
    <scope>NUCLEOTIDE SEQUENCE [LARGE SCALE GENOMIC DNA]</scope>
    <source>
        <strain evidence="3 4">DSM 6986</strain>
    </source>
</reference>
<dbReference type="Pfam" id="PF11412">
    <property type="entry name" value="DsbD_N"/>
    <property type="match status" value="1"/>
</dbReference>
<dbReference type="AlphaFoldDB" id="A0A316CTE0"/>
<evidence type="ECO:0000259" key="2">
    <source>
        <dbReference type="Pfam" id="PF11412"/>
    </source>
</evidence>
<dbReference type="RefSeq" id="WP_109612130.1">
    <property type="nucleotide sequence ID" value="NZ_QGGG01000003.1"/>
</dbReference>
<keyword evidence="4" id="KW-1185">Reference proteome</keyword>